<organism evidence="2 3">
    <name type="scientific">Pseudomonas guineae</name>
    <dbReference type="NCBI Taxonomy" id="425504"/>
    <lineage>
        <taxon>Bacteria</taxon>
        <taxon>Pseudomonadati</taxon>
        <taxon>Pseudomonadota</taxon>
        <taxon>Gammaproteobacteria</taxon>
        <taxon>Pseudomonadales</taxon>
        <taxon>Pseudomonadaceae</taxon>
        <taxon>Pseudomonas</taxon>
    </lineage>
</organism>
<dbReference type="PANTHER" id="PTHR43194:SF5">
    <property type="entry name" value="PIMELOYL-[ACYL-CARRIER PROTEIN] METHYL ESTER ESTERASE"/>
    <property type="match status" value="1"/>
</dbReference>
<dbReference type="Proteomes" id="UP000243606">
    <property type="component" value="Unassembled WGS sequence"/>
</dbReference>
<accession>A0A1I3N5Z2</accession>
<dbReference type="Gene3D" id="3.40.50.1820">
    <property type="entry name" value="alpha/beta hydrolase"/>
    <property type="match status" value="1"/>
</dbReference>
<name>A0A1I3N5Z2_9PSED</name>
<dbReference type="EMBL" id="FOQL01000005">
    <property type="protein sequence ID" value="SFJ04671.1"/>
    <property type="molecule type" value="Genomic_DNA"/>
</dbReference>
<dbReference type="SUPFAM" id="SSF53474">
    <property type="entry name" value="alpha/beta-Hydrolases"/>
    <property type="match status" value="1"/>
</dbReference>
<dbReference type="InterPro" id="IPR000073">
    <property type="entry name" value="AB_hydrolase_1"/>
</dbReference>
<evidence type="ECO:0000313" key="2">
    <source>
        <dbReference type="EMBL" id="SFJ04671.1"/>
    </source>
</evidence>
<feature type="domain" description="AB hydrolase-1" evidence="1">
    <location>
        <begin position="42"/>
        <end position="226"/>
    </location>
</feature>
<dbReference type="STRING" id="425504.SAMN05216206_3380"/>
<dbReference type="OrthoDB" id="9780744at2"/>
<dbReference type="InterPro" id="IPR029058">
    <property type="entry name" value="AB_hydrolase_fold"/>
</dbReference>
<protein>
    <submittedName>
        <fullName evidence="2">Pimeloyl-[acyl-carrier protein] methyl ester esterase</fullName>
    </submittedName>
</protein>
<reference evidence="3" key="1">
    <citation type="submission" date="2016-10" db="EMBL/GenBank/DDBJ databases">
        <authorList>
            <person name="Varghese N."/>
            <person name="Submissions S."/>
        </authorList>
    </citation>
    <scope>NUCLEOTIDE SEQUENCE [LARGE SCALE GENOMIC DNA]</scope>
    <source>
        <strain evidence="3">LMG 24016</strain>
    </source>
</reference>
<sequence>MRDKLILLSGWGLGSAPLQPLADALRGLDPRLHVQIEPLPLLDSSDPADWLDELDANLAQDAWLGGWSLGGMLAAQLAARRGERCNGLLTLGSNLRFVAEPSWPAAMADETFAVFRQDCCADAAVTLKRFALLCAQGAADARGLSRQLLAAAPPAQSTTLLAGLDVLAALDTRAALQAFVGPQLHLFAGADALVPATVAPALLALLADVEVGLIDHASHAFALERPHEIAAAIQAFLHEAGDD</sequence>
<dbReference type="AlphaFoldDB" id="A0A1I3N5Z2"/>
<evidence type="ECO:0000313" key="3">
    <source>
        <dbReference type="Proteomes" id="UP000243606"/>
    </source>
</evidence>
<dbReference type="PANTHER" id="PTHR43194">
    <property type="entry name" value="HYDROLASE ALPHA/BETA FOLD FAMILY"/>
    <property type="match status" value="1"/>
</dbReference>
<gene>
    <name evidence="2" type="ORF">SAMN05216206_3380</name>
</gene>
<dbReference type="RefSeq" id="WP_090244043.1">
    <property type="nucleotide sequence ID" value="NZ_FOQL01000005.1"/>
</dbReference>
<dbReference type="InterPro" id="IPR050228">
    <property type="entry name" value="Carboxylesterase_BioH"/>
</dbReference>
<evidence type="ECO:0000259" key="1">
    <source>
        <dbReference type="Pfam" id="PF00561"/>
    </source>
</evidence>
<keyword evidence="3" id="KW-1185">Reference proteome</keyword>
<dbReference type="Pfam" id="PF00561">
    <property type="entry name" value="Abhydrolase_1"/>
    <property type="match status" value="1"/>
</dbReference>
<proteinExistence type="predicted"/>